<dbReference type="PANTHER" id="PTHR35563">
    <property type="entry name" value="BARREL METAL-DEPENDENT HYDROLASE, PUTATIVE (AFU_ORTHOLOGUE AFUA_1G16240)-RELATED"/>
    <property type="match status" value="1"/>
</dbReference>
<dbReference type="PANTHER" id="PTHR35563:SF2">
    <property type="entry name" value="BARREL METAL-DEPENDENT HYDROLASE, PUTATIVE (AFU_ORTHOLOGUE AFUA_1G16240)-RELATED"/>
    <property type="match status" value="1"/>
</dbReference>
<dbReference type="RefSeq" id="WP_160551975.1">
    <property type="nucleotide sequence ID" value="NZ_CP047650.1"/>
</dbReference>
<evidence type="ECO:0000313" key="2">
    <source>
        <dbReference type="EMBL" id="QHI98458.1"/>
    </source>
</evidence>
<gene>
    <name evidence="2" type="ORF">GT347_10910</name>
</gene>
<sequence>MTTTPRPTPENACDCHIHIYDTARFPLSPKALSTPPPARWQDYVTNVQQQIGTSRAVIVQATGYALDNRCTLDALAQSAGAARAIVTIEPETPMAELQRLDSLGVRGVRFMLVPGGGGALEWSQLEPMAAKIADLGWVINLQLDGRDLPQYLDRLRALPCRLSIDHNGKFLVPVAPEDAAFQALLRLVDEGNTWVKLSAPYETSRVGAPGYGDVSVLASALVRANPERCLWASNYPHPGQKVVPSEKALLDLLGVWAPSAVDQQRILVSNPEMLYRL</sequence>
<accession>A0A857J6N9</accession>
<evidence type="ECO:0000313" key="3">
    <source>
        <dbReference type="Proteomes" id="UP000464787"/>
    </source>
</evidence>
<dbReference type="GO" id="GO:0016787">
    <property type="term" value="F:hydrolase activity"/>
    <property type="evidence" value="ECO:0007669"/>
    <property type="project" value="UniProtKB-KW"/>
</dbReference>
<evidence type="ECO:0000259" key="1">
    <source>
        <dbReference type="Pfam" id="PF04909"/>
    </source>
</evidence>
<reference evidence="2 3" key="1">
    <citation type="submission" date="2020-01" db="EMBL/GenBank/DDBJ databases">
        <title>Genome sequencing of strain KACC 21265.</title>
        <authorList>
            <person name="Heo J."/>
            <person name="Kim S.-J."/>
            <person name="Kim J.-S."/>
            <person name="Hong S.-B."/>
            <person name="Kwon S.-W."/>
        </authorList>
    </citation>
    <scope>NUCLEOTIDE SEQUENCE [LARGE SCALE GENOMIC DNA]</scope>
    <source>
        <strain evidence="2 3">KACC 21265</strain>
    </source>
</reference>
<dbReference type="SUPFAM" id="SSF51556">
    <property type="entry name" value="Metallo-dependent hydrolases"/>
    <property type="match status" value="1"/>
</dbReference>
<proteinExistence type="predicted"/>
<dbReference type="EMBL" id="CP047650">
    <property type="protein sequence ID" value="QHI98458.1"/>
    <property type="molecule type" value="Genomic_DNA"/>
</dbReference>
<dbReference type="InterPro" id="IPR052358">
    <property type="entry name" value="Aro_Compnd_Degr_Hydrolases"/>
</dbReference>
<organism evidence="2 3">
    <name type="scientific">Xylophilus rhododendri</name>
    <dbReference type="NCBI Taxonomy" id="2697032"/>
    <lineage>
        <taxon>Bacteria</taxon>
        <taxon>Pseudomonadati</taxon>
        <taxon>Pseudomonadota</taxon>
        <taxon>Betaproteobacteria</taxon>
        <taxon>Burkholderiales</taxon>
        <taxon>Xylophilus</taxon>
    </lineage>
</organism>
<keyword evidence="2" id="KW-0378">Hydrolase</keyword>
<name>A0A857J6N9_9BURK</name>
<dbReference type="Proteomes" id="UP000464787">
    <property type="component" value="Chromosome"/>
</dbReference>
<dbReference type="Pfam" id="PF04909">
    <property type="entry name" value="Amidohydro_2"/>
    <property type="match status" value="1"/>
</dbReference>
<protein>
    <submittedName>
        <fullName evidence="2">Amidohydrolase family protein</fullName>
    </submittedName>
</protein>
<dbReference type="Gene3D" id="3.20.20.140">
    <property type="entry name" value="Metal-dependent hydrolases"/>
    <property type="match status" value="1"/>
</dbReference>
<feature type="domain" description="Amidohydrolase-related" evidence="1">
    <location>
        <begin position="13"/>
        <end position="277"/>
    </location>
</feature>
<keyword evidence="3" id="KW-1185">Reference proteome</keyword>
<dbReference type="InterPro" id="IPR006680">
    <property type="entry name" value="Amidohydro-rel"/>
</dbReference>
<dbReference type="KEGG" id="xyk:GT347_10910"/>
<dbReference type="InterPro" id="IPR032466">
    <property type="entry name" value="Metal_Hydrolase"/>
</dbReference>
<dbReference type="AlphaFoldDB" id="A0A857J6N9"/>